<reference evidence="2" key="1">
    <citation type="submission" date="2020-07" db="EMBL/GenBank/DDBJ databases">
        <title>Huge and variable diversity of episymbiotic CPR bacteria and DPANN archaea in groundwater ecosystems.</title>
        <authorList>
            <person name="He C.Y."/>
            <person name="Keren R."/>
            <person name="Whittaker M."/>
            <person name="Farag I.F."/>
            <person name="Doudna J."/>
            <person name="Cate J.H.D."/>
            <person name="Banfield J.F."/>
        </authorList>
    </citation>
    <scope>NUCLEOTIDE SEQUENCE</scope>
    <source>
        <strain evidence="2">NC_groundwater_972_Pr1_S-0.2um_49_27</strain>
    </source>
</reference>
<name>A0A9D6LT29_9BACT</name>
<feature type="domain" description="Glycosyltransferase 2-like" evidence="1">
    <location>
        <begin position="7"/>
        <end position="162"/>
    </location>
</feature>
<dbReference type="AlphaFoldDB" id="A0A9D6LT29"/>
<dbReference type="Gene3D" id="3.90.550.10">
    <property type="entry name" value="Spore Coat Polysaccharide Biosynthesis Protein SpsA, Chain A"/>
    <property type="match status" value="1"/>
</dbReference>
<evidence type="ECO:0000313" key="2">
    <source>
        <dbReference type="EMBL" id="MBI3627199.1"/>
    </source>
</evidence>
<dbReference type="Pfam" id="PF00535">
    <property type="entry name" value="Glycos_transf_2"/>
    <property type="match status" value="1"/>
</dbReference>
<protein>
    <submittedName>
        <fullName evidence="2">Glycosyltransferase family 2 protein</fullName>
    </submittedName>
</protein>
<comment type="caution">
    <text evidence="2">The sequence shown here is derived from an EMBL/GenBank/DDBJ whole genome shotgun (WGS) entry which is preliminary data.</text>
</comment>
<organism evidence="2 3">
    <name type="scientific">Candidatus Sungiibacteriota bacterium</name>
    <dbReference type="NCBI Taxonomy" id="2750080"/>
    <lineage>
        <taxon>Bacteria</taxon>
        <taxon>Candidatus Sungiibacteriota</taxon>
    </lineage>
</organism>
<proteinExistence type="predicted"/>
<gene>
    <name evidence="2" type="ORF">HY220_00405</name>
</gene>
<dbReference type="Proteomes" id="UP000808388">
    <property type="component" value="Unassembled WGS sequence"/>
</dbReference>
<evidence type="ECO:0000313" key="3">
    <source>
        <dbReference type="Proteomes" id="UP000808388"/>
    </source>
</evidence>
<dbReference type="CDD" id="cd02511">
    <property type="entry name" value="Beta4Glucosyltransferase"/>
    <property type="match status" value="1"/>
</dbReference>
<accession>A0A9D6LT29</accession>
<dbReference type="InterPro" id="IPR029044">
    <property type="entry name" value="Nucleotide-diphossugar_trans"/>
</dbReference>
<dbReference type="PANTHER" id="PTHR43630">
    <property type="entry name" value="POLY-BETA-1,6-N-ACETYL-D-GLUCOSAMINE SYNTHASE"/>
    <property type="match status" value="1"/>
</dbReference>
<dbReference type="SUPFAM" id="SSF53448">
    <property type="entry name" value="Nucleotide-diphospho-sugar transferases"/>
    <property type="match status" value="1"/>
</dbReference>
<dbReference type="InterPro" id="IPR001173">
    <property type="entry name" value="Glyco_trans_2-like"/>
</dbReference>
<sequence>MDKIPVSVFILTKNSEATLGRALLSVKDFDDVIVSDGGSVDGTVEIARRHNASIFLQHEACLKNGSVTDFSCLRNDCLSHAKYDWVLYVDSDESISQGLAAEIKDVVSKNPSHTAFQVPGQIILDGKPIRFSSNYPAYQIRFFRKSKGRFEKPIHERFRVASGSIGTLQNPWHYYVASRSSEEDYRRDLARDMPIYQSRYGGHSVGGKGRGLFLALRTILVIIIKSIRNYMLHGLGDSYPPKLEIRRIRYQFAIIKAILHA</sequence>
<evidence type="ECO:0000259" key="1">
    <source>
        <dbReference type="Pfam" id="PF00535"/>
    </source>
</evidence>
<dbReference type="EMBL" id="JACQCQ010000002">
    <property type="protein sequence ID" value="MBI3627199.1"/>
    <property type="molecule type" value="Genomic_DNA"/>
</dbReference>
<dbReference type="PANTHER" id="PTHR43630:SF2">
    <property type="entry name" value="GLYCOSYLTRANSFERASE"/>
    <property type="match status" value="1"/>
</dbReference>